<sequence>MKKFLMVAASILAVLLIVDLTILKDQGMLSQAGLSGQYSKIANPEDLPEGLEVKNRAPDFTLQTLNGDEVKLSDYRGKKVLLNFWATWCPPCKAEMPYMQEMYDKYKKEGFEILAVNSTVTEKSEKDVSEFVKKYELSFLIPMDEKNRVSSDYEILAYPTSFFIDANGVIRSKSVGGMTKEFLEKEIKKLP</sequence>
<dbReference type="PROSITE" id="PS00194">
    <property type="entry name" value="THIOREDOXIN_1"/>
    <property type="match status" value="1"/>
</dbReference>
<accession>A0A4R2BD49</accession>
<name>A0A4R2BD49_9BACI</name>
<dbReference type="AlphaFoldDB" id="A0A4R2BD49"/>
<dbReference type="EMBL" id="SLVV01000006">
    <property type="protein sequence ID" value="TCN24868.1"/>
    <property type="molecule type" value="Genomic_DNA"/>
</dbReference>
<dbReference type="Proteomes" id="UP000295689">
    <property type="component" value="Unassembled WGS sequence"/>
</dbReference>
<keyword evidence="4" id="KW-1185">Reference proteome</keyword>
<dbReference type="Pfam" id="PF00578">
    <property type="entry name" value="AhpC-TSA"/>
    <property type="match status" value="1"/>
</dbReference>
<dbReference type="InterPro" id="IPR013766">
    <property type="entry name" value="Thioredoxin_domain"/>
</dbReference>
<protein>
    <submittedName>
        <fullName evidence="3">Peroxiredoxin</fullName>
    </submittedName>
</protein>
<dbReference type="InterPro" id="IPR036249">
    <property type="entry name" value="Thioredoxin-like_sf"/>
</dbReference>
<dbReference type="PANTHER" id="PTHR42852:SF1">
    <property type="entry name" value="THIOREDOXIN-LIKE PROTEIN YNEN"/>
    <property type="match status" value="1"/>
</dbReference>
<gene>
    <name evidence="3" type="ORF">EV146_10667</name>
</gene>
<feature type="domain" description="Thioredoxin" evidence="2">
    <location>
        <begin position="51"/>
        <end position="191"/>
    </location>
</feature>
<dbReference type="GO" id="GO:0016491">
    <property type="term" value="F:oxidoreductase activity"/>
    <property type="evidence" value="ECO:0007669"/>
    <property type="project" value="InterPro"/>
</dbReference>
<evidence type="ECO:0000313" key="4">
    <source>
        <dbReference type="Proteomes" id="UP000295689"/>
    </source>
</evidence>
<keyword evidence="1" id="KW-1015">Disulfide bond</keyword>
<organism evidence="3 4">
    <name type="scientific">Mesobacillus foraminis</name>
    <dbReference type="NCBI Taxonomy" id="279826"/>
    <lineage>
        <taxon>Bacteria</taxon>
        <taxon>Bacillati</taxon>
        <taxon>Bacillota</taxon>
        <taxon>Bacilli</taxon>
        <taxon>Bacillales</taxon>
        <taxon>Bacillaceae</taxon>
        <taxon>Mesobacillus</taxon>
    </lineage>
</organism>
<evidence type="ECO:0000256" key="1">
    <source>
        <dbReference type="ARBA" id="ARBA00023157"/>
    </source>
</evidence>
<reference evidence="3 4" key="1">
    <citation type="journal article" date="2015" name="Stand. Genomic Sci.">
        <title>Genomic Encyclopedia of Bacterial and Archaeal Type Strains, Phase III: the genomes of soil and plant-associated and newly described type strains.</title>
        <authorList>
            <person name="Whitman W.B."/>
            <person name="Woyke T."/>
            <person name="Klenk H.P."/>
            <person name="Zhou Y."/>
            <person name="Lilburn T.G."/>
            <person name="Beck B.J."/>
            <person name="De Vos P."/>
            <person name="Vandamme P."/>
            <person name="Eisen J.A."/>
            <person name="Garrity G."/>
            <person name="Hugenholtz P."/>
            <person name="Kyrpides N.C."/>
        </authorList>
    </citation>
    <scope>NUCLEOTIDE SEQUENCE [LARGE SCALE GENOMIC DNA]</scope>
    <source>
        <strain evidence="3 4">CV53</strain>
    </source>
</reference>
<evidence type="ECO:0000259" key="2">
    <source>
        <dbReference type="PROSITE" id="PS51352"/>
    </source>
</evidence>
<comment type="caution">
    <text evidence="3">The sequence shown here is derived from an EMBL/GenBank/DDBJ whole genome shotgun (WGS) entry which is preliminary data.</text>
</comment>
<dbReference type="CDD" id="cd02966">
    <property type="entry name" value="TlpA_like_family"/>
    <property type="match status" value="1"/>
</dbReference>
<dbReference type="PANTHER" id="PTHR42852">
    <property type="entry name" value="THIOL:DISULFIDE INTERCHANGE PROTEIN DSBE"/>
    <property type="match status" value="1"/>
</dbReference>
<dbReference type="RefSeq" id="WP_132006026.1">
    <property type="nucleotide sequence ID" value="NZ_JABUHM010000004.1"/>
</dbReference>
<proteinExistence type="predicted"/>
<dbReference type="GO" id="GO:0016209">
    <property type="term" value="F:antioxidant activity"/>
    <property type="evidence" value="ECO:0007669"/>
    <property type="project" value="InterPro"/>
</dbReference>
<evidence type="ECO:0000313" key="3">
    <source>
        <dbReference type="EMBL" id="TCN24868.1"/>
    </source>
</evidence>
<dbReference type="InterPro" id="IPR017937">
    <property type="entry name" value="Thioredoxin_CS"/>
</dbReference>
<dbReference type="SUPFAM" id="SSF52833">
    <property type="entry name" value="Thioredoxin-like"/>
    <property type="match status" value="1"/>
</dbReference>
<dbReference type="PROSITE" id="PS51352">
    <property type="entry name" value="THIOREDOXIN_2"/>
    <property type="match status" value="1"/>
</dbReference>
<dbReference type="InterPro" id="IPR050553">
    <property type="entry name" value="Thioredoxin_ResA/DsbE_sf"/>
</dbReference>
<dbReference type="InterPro" id="IPR000866">
    <property type="entry name" value="AhpC/TSA"/>
</dbReference>
<dbReference type="Gene3D" id="3.40.30.10">
    <property type="entry name" value="Glutaredoxin"/>
    <property type="match status" value="1"/>
</dbReference>